<evidence type="ECO:0000256" key="2">
    <source>
        <dbReference type="ARBA" id="ARBA00004651"/>
    </source>
</evidence>
<evidence type="ECO:0000256" key="1">
    <source>
        <dbReference type="ARBA" id="ARBA00002265"/>
    </source>
</evidence>
<sequence length="153" mass="17349">MLHNGTAYLIDHQGRDDNEQIYRNLQLHLNPLDQSPNVKRKAKSVTELARSVFPADHAELQWRQSRGLTALLMALLAISLSRVKPRARAIFKRYWPLTLLFIAIFYGGDVCRTLVANGAIPLIPGLWLVPGLMLMGLLMLVARDFSLLQKFSR</sequence>
<comment type="similarity">
    <text evidence="3">Belongs to the LptF/LptG family.</text>
</comment>
<keyword evidence="7 9" id="KW-0472">Membrane</keyword>
<feature type="transmembrane region" description="Helical" evidence="9">
    <location>
        <begin position="95"/>
        <end position="115"/>
    </location>
</feature>
<keyword evidence="4" id="KW-1003">Cell membrane</keyword>
<comment type="subcellular location">
    <subcellularLocation>
        <location evidence="2">Cell membrane</location>
        <topology evidence="2">Multi-pass membrane protein</topology>
    </subcellularLocation>
</comment>
<keyword evidence="6 9" id="KW-1133">Transmembrane helix</keyword>
<evidence type="ECO:0000256" key="3">
    <source>
        <dbReference type="ARBA" id="ARBA00007725"/>
    </source>
</evidence>
<reference evidence="10 11" key="1">
    <citation type="submission" date="2018-06" db="EMBL/GenBank/DDBJ databases">
        <authorList>
            <consortium name="Pathogen Informatics"/>
            <person name="Doyle S."/>
        </authorList>
    </citation>
    <scope>NUCLEOTIDE SEQUENCE [LARGE SCALE GENOMIC DNA]</scope>
    <source>
        <strain evidence="10 11">NCTC9962</strain>
    </source>
</reference>
<dbReference type="InterPro" id="IPR005495">
    <property type="entry name" value="LptG/LptF_permease"/>
</dbReference>
<dbReference type="Pfam" id="PF03739">
    <property type="entry name" value="LptF_LptG"/>
    <property type="match status" value="1"/>
</dbReference>
<evidence type="ECO:0000256" key="6">
    <source>
        <dbReference type="ARBA" id="ARBA00022989"/>
    </source>
</evidence>
<comment type="function">
    <text evidence="1">Part of the ABC transporter complex LptBFG involved in the translocation of lipopolysaccharide (LPS) from the inner membrane to the outer membrane.</text>
</comment>
<evidence type="ECO:0000256" key="8">
    <source>
        <dbReference type="ARBA" id="ARBA00026081"/>
    </source>
</evidence>
<name>A0A376ZLJ9_ECOLX</name>
<accession>A0A376ZLJ9</accession>
<evidence type="ECO:0000313" key="11">
    <source>
        <dbReference type="Proteomes" id="UP000254052"/>
    </source>
</evidence>
<organism evidence="10 11">
    <name type="scientific">Escherichia coli</name>
    <dbReference type="NCBI Taxonomy" id="562"/>
    <lineage>
        <taxon>Bacteria</taxon>
        <taxon>Pseudomonadati</taxon>
        <taxon>Pseudomonadota</taxon>
        <taxon>Gammaproteobacteria</taxon>
        <taxon>Enterobacterales</taxon>
        <taxon>Enterobacteriaceae</taxon>
        <taxon>Escherichia</taxon>
    </lineage>
</organism>
<evidence type="ECO:0000256" key="4">
    <source>
        <dbReference type="ARBA" id="ARBA00022475"/>
    </source>
</evidence>
<feature type="transmembrane region" description="Helical" evidence="9">
    <location>
        <begin position="121"/>
        <end position="142"/>
    </location>
</feature>
<gene>
    <name evidence="10" type="ORF">NCTC9962_00113</name>
</gene>
<dbReference type="Proteomes" id="UP000254052">
    <property type="component" value="Unassembled WGS sequence"/>
</dbReference>
<protein>
    <submittedName>
        <fullName evidence="10">Putative permease</fullName>
    </submittedName>
</protein>
<evidence type="ECO:0000313" key="10">
    <source>
        <dbReference type="EMBL" id="STK52906.1"/>
    </source>
</evidence>
<evidence type="ECO:0000256" key="7">
    <source>
        <dbReference type="ARBA" id="ARBA00023136"/>
    </source>
</evidence>
<dbReference type="GO" id="GO:0005886">
    <property type="term" value="C:plasma membrane"/>
    <property type="evidence" value="ECO:0007669"/>
    <property type="project" value="UniProtKB-SubCell"/>
</dbReference>
<proteinExistence type="inferred from homology"/>
<dbReference type="AlphaFoldDB" id="A0A376ZLJ9"/>
<comment type="subunit">
    <text evidence="8">Component of the lipopolysaccharide transport and assembly complex. The LptBFG transporter is composed of two ATP-binding proteins (LptB) and two transmembrane proteins (LptF and LptG).</text>
</comment>
<evidence type="ECO:0000256" key="9">
    <source>
        <dbReference type="SAM" id="Phobius"/>
    </source>
</evidence>
<keyword evidence="5 9" id="KW-0812">Transmembrane</keyword>
<evidence type="ECO:0000256" key="5">
    <source>
        <dbReference type="ARBA" id="ARBA00022692"/>
    </source>
</evidence>
<dbReference type="EMBL" id="UGED01000001">
    <property type="protein sequence ID" value="STK52906.1"/>
    <property type="molecule type" value="Genomic_DNA"/>
</dbReference>